<dbReference type="Proteomes" id="UP001239795">
    <property type="component" value="Unassembled WGS sequence"/>
</dbReference>
<name>A0AAI9UES8_9PEZI</name>
<dbReference type="EMBL" id="MLGG01000024">
    <property type="protein sequence ID" value="KAK1455658.1"/>
    <property type="molecule type" value="Genomic_DNA"/>
</dbReference>
<keyword evidence="2" id="KW-1185">Reference proteome</keyword>
<organism evidence="1 2">
    <name type="scientific">Colletotrichum melonis</name>
    <dbReference type="NCBI Taxonomy" id="1209925"/>
    <lineage>
        <taxon>Eukaryota</taxon>
        <taxon>Fungi</taxon>
        <taxon>Dikarya</taxon>
        <taxon>Ascomycota</taxon>
        <taxon>Pezizomycotina</taxon>
        <taxon>Sordariomycetes</taxon>
        <taxon>Hypocreomycetidae</taxon>
        <taxon>Glomerellales</taxon>
        <taxon>Glomerellaceae</taxon>
        <taxon>Colletotrichum</taxon>
        <taxon>Colletotrichum acutatum species complex</taxon>
    </lineage>
</organism>
<protein>
    <submittedName>
        <fullName evidence="1">Uncharacterized protein</fullName>
    </submittedName>
</protein>
<accession>A0AAI9UES8</accession>
<gene>
    <name evidence="1" type="ORF">CMEL01_04418</name>
</gene>
<evidence type="ECO:0000313" key="1">
    <source>
        <dbReference type="EMBL" id="KAK1455658.1"/>
    </source>
</evidence>
<comment type="caution">
    <text evidence="1">The sequence shown here is derived from an EMBL/GenBank/DDBJ whole genome shotgun (WGS) entry which is preliminary data.</text>
</comment>
<proteinExistence type="predicted"/>
<sequence length="70" mass="7772">MSPITASLGAYARSPSQRPREFDKTFAFCSIFDIQFGLQDRKRNSTTIIETNFSTGRDSSTTTSILHAPP</sequence>
<reference evidence="1 2" key="1">
    <citation type="submission" date="2016-10" db="EMBL/GenBank/DDBJ databases">
        <title>The genome sequence of Colletotrichum fioriniae PJ7.</title>
        <authorList>
            <person name="Baroncelli R."/>
        </authorList>
    </citation>
    <scope>NUCLEOTIDE SEQUENCE [LARGE SCALE GENOMIC DNA]</scope>
    <source>
        <strain evidence="1">Col 31</strain>
    </source>
</reference>
<evidence type="ECO:0000313" key="2">
    <source>
        <dbReference type="Proteomes" id="UP001239795"/>
    </source>
</evidence>
<dbReference type="AlphaFoldDB" id="A0AAI9UES8"/>